<evidence type="ECO:0000256" key="1">
    <source>
        <dbReference type="ARBA" id="ARBA00009477"/>
    </source>
</evidence>
<evidence type="ECO:0000313" key="6">
    <source>
        <dbReference type="Proteomes" id="UP000030004"/>
    </source>
</evidence>
<feature type="signal peptide" evidence="3">
    <location>
        <begin position="1"/>
        <end position="23"/>
    </location>
</feature>
<keyword evidence="3" id="KW-0732">Signal</keyword>
<keyword evidence="2" id="KW-0175">Coiled coil</keyword>
<dbReference type="PANTHER" id="PTHR30469">
    <property type="entry name" value="MULTIDRUG RESISTANCE PROTEIN MDTA"/>
    <property type="match status" value="1"/>
</dbReference>
<dbReference type="Proteomes" id="UP000030004">
    <property type="component" value="Unassembled WGS sequence"/>
</dbReference>
<dbReference type="OrthoDB" id="9791520at2"/>
<feature type="domain" description="CzcB-like barrel-sandwich hybrid" evidence="4">
    <location>
        <begin position="38"/>
        <end position="190"/>
    </location>
</feature>
<dbReference type="GO" id="GO:0015562">
    <property type="term" value="F:efflux transmembrane transporter activity"/>
    <property type="evidence" value="ECO:0007669"/>
    <property type="project" value="TreeGrafter"/>
</dbReference>
<organism evidence="5 6">
    <name type="scientific">Pseudooceanicola atlanticus</name>
    <dbReference type="NCBI Taxonomy" id="1461694"/>
    <lineage>
        <taxon>Bacteria</taxon>
        <taxon>Pseudomonadati</taxon>
        <taxon>Pseudomonadota</taxon>
        <taxon>Alphaproteobacteria</taxon>
        <taxon>Rhodobacterales</taxon>
        <taxon>Paracoccaceae</taxon>
        <taxon>Pseudooceanicola</taxon>
    </lineage>
</organism>
<protein>
    <recommendedName>
        <fullName evidence="4">CzcB-like barrel-sandwich hybrid domain-containing protein</fullName>
    </recommendedName>
</protein>
<dbReference type="eggNOG" id="COG0845">
    <property type="taxonomic scope" value="Bacteria"/>
</dbReference>
<reference evidence="5 6" key="1">
    <citation type="journal article" date="2015" name="Antonie Van Leeuwenhoek">
        <title>Pseudooceanicola atlanticus gen. nov. sp. nov., isolated from surface seawater of the Atlantic Ocean and reclassification of Oceanicola batsensis, Oceanicola marinus, Oceanicola nitratireducens, Oceanicola nanhaiensis, Oceanicola antarcticus and Oceanicola flagellatus, as Pseudooceanicola batsensis comb. nov., Pseudooceanicola marinus comb. nov., Pseudooceanicola nitratireducens comb. nov., Pseudooceanicola nanhaiensis comb. nov., Pseudooceanicola antarcticus comb. nov., and Pseudooceanicola flagellatus comb. nov.</title>
        <authorList>
            <person name="Lai Q."/>
            <person name="Li G."/>
            <person name="Liu X."/>
            <person name="Du Y."/>
            <person name="Sun F."/>
            <person name="Shao Z."/>
        </authorList>
    </citation>
    <scope>NUCLEOTIDE SEQUENCE [LARGE SCALE GENOMIC DNA]</scope>
    <source>
        <strain evidence="5 6">22II-s11g</strain>
    </source>
</reference>
<feature type="coiled-coil region" evidence="2">
    <location>
        <begin position="65"/>
        <end position="110"/>
    </location>
</feature>
<evidence type="ECO:0000256" key="3">
    <source>
        <dbReference type="SAM" id="SignalP"/>
    </source>
</evidence>
<dbReference type="AlphaFoldDB" id="A0A0A0ECE2"/>
<dbReference type="NCBIfam" id="TIGR01730">
    <property type="entry name" value="RND_mfp"/>
    <property type="match status" value="1"/>
</dbReference>
<dbReference type="Gene3D" id="1.10.287.470">
    <property type="entry name" value="Helix hairpin bin"/>
    <property type="match status" value="1"/>
</dbReference>
<dbReference type="Gene3D" id="2.40.30.170">
    <property type="match status" value="1"/>
</dbReference>
<comment type="caution">
    <text evidence="5">The sequence shown here is derived from an EMBL/GenBank/DDBJ whole genome shotgun (WGS) entry which is preliminary data.</text>
</comment>
<dbReference type="SUPFAM" id="SSF111369">
    <property type="entry name" value="HlyD-like secretion proteins"/>
    <property type="match status" value="1"/>
</dbReference>
<feature type="chain" id="PRO_5001961452" description="CzcB-like barrel-sandwich hybrid domain-containing protein" evidence="3">
    <location>
        <begin position="24"/>
        <end position="269"/>
    </location>
</feature>
<evidence type="ECO:0000313" key="5">
    <source>
        <dbReference type="EMBL" id="KGM48631.1"/>
    </source>
</evidence>
<gene>
    <name evidence="5" type="ORF">ATO9_13485</name>
</gene>
<evidence type="ECO:0000256" key="2">
    <source>
        <dbReference type="SAM" id="Coils"/>
    </source>
</evidence>
<name>A0A0A0ECE2_9RHOB</name>
<dbReference type="Gene3D" id="2.40.50.100">
    <property type="match status" value="1"/>
</dbReference>
<evidence type="ECO:0000259" key="4">
    <source>
        <dbReference type="Pfam" id="PF25973"/>
    </source>
</evidence>
<dbReference type="RefSeq" id="WP_043749873.1">
    <property type="nucleotide sequence ID" value="NZ_AQQX01000004.1"/>
</dbReference>
<keyword evidence="6" id="KW-1185">Reference proteome</keyword>
<dbReference type="EMBL" id="AQQX01000004">
    <property type="protein sequence ID" value="KGM48631.1"/>
    <property type="molecule type" value="Genomic_DNA"/>
</dbReference>
<dbReference type="InterPro" id="IPR006143">
    <property type="entry name" value="RND_pump_MFP"/>
</dbReference>
<dbReference type="STRING" id="1461694.ATO9_13485"/>
<sequence>MAKQSSILKALALCLPLPLPALADLAPVPCVIRPYDIVDLASPVAGIVGSVEVERGDTVTAGQLVARMDATLEEAELDVARARAEDMSAIDAAKARLKLLETVAERTEKLSERNAIADSVAEEARVEAEAARQTVLQRETERRIAGIEARAAEARLRRKDLISPVNGVVTDRLLSPGEYGTTEEPLLVIARVDTLRVEAFVPIGYYPDLTLGQVVTIEPEDPVGGQHPARIAVIDRVFDAASGTVGVLMDLPNDDLTIPAGLRCKTVFQ</sequence>
<dbReference type="GO" id="GO:1990281">
    <property type="term" value="C:efflux pump complex"/>
    <property type="evidence" value="ECO:0007669"/>
    <property type="project" value="TreeGrafter"/>
</dbReference>
<dbReference type="InterPro" id="IPR058647">
    <property type="entry name" value="BSH_CzcB-like"/>
</dbReference>
<proteinExistence type="inferred from homology"/>
<comment type="similarity">
    <text evidence="1">Belongs to the membrane fusion protein (MFP) (TC 8.A.1) family.</text>
</comment>
<accession>A0A0A0ECE2</accession>
<dbReference type="Pfam" id="PF25973">
    <property type="entry name" value="BSH_CzcB"/>
    <property type="match status" value="1"/>
</dbReference>